<dbReference type="AlphaFoldDB" id="A0ABD1EBW7"/>
<evidence type="ECO:0000313" key="3">
    <source>
        <dbReference type="Proteomes" id="UP001566132"/>
    </source>
</evidence>
<name>A0ABD1EBW7_HYPHA</name>
<dbReference type="PANTHER" id="PTHR12243">
    <property type="entry name" value="MADF DOMAIN TRANSCRIPTION FACTOR"/>
    <property type="match status" value="1"/>
</dbReference>
<comment type="caution">
    <text evidence="2">The sequence shown here is derived from an EMBL/GenBank/DDBJ whole genome shotgun (WGS) entry which is preliminary data.</text>
</comment>
<proteinExistence type="predicted"/>
<protein>
    <recommendedName>
        <fullName evidence="1">MADF domain-containing protein</fullName>
    </recommendedName>
</protein>
<dbReference type="Pfam" id="PF10545">
    <property type="entry name" value="MADF_DNA_bdg"/>
    <property type="match status" value="1"/>
</dbReference>
<feature type="domain" description="MADF" evidence="1">
    <location>
        <begin position="7"/>
        <end position="102"/>
    </location>
</feature>
<reference evidence="2 3" key="1">
    <citation type="submission" date="2024-05" db="EMBL/GenBank/DDBJ databases">
        <title>Genetic variation in Jamaican populations of the coffee berry borer (Hypothenemus hampei).</title>
        <authorList>
            <person name="Errbii M."/>
            <person name="Myrie A."/>
        </authorList>
    </citation>
    <scope>NUCLEOTIDE SEQUENCE [LARGE SCALE GENOMIC DNA]</scope>
    <source>
        <strain evidence="2">JA-Hopewell-2020-01-JO</strain>
        <tissue evidence="2">Whole body</tissue>
    </source>
</reference>
<sequence length="277" mass="32141">MDNSTEKLIEHVKKHSILFDLSHPEYKNVRAKHKVWDQIAKDMQLRTGTGNDLKKRWKNLKDCYSKYIRSENSQTEHVSKNISRYKYWPWGQHMEAFRPFMQIAKNESNVIDVSKPTVEPSIFEKNSAEVNAEINLSAERNELSIDQEKSRVKPSRVLKKKQKSNKVISTAAHNVTNYLERRSTDIQLHYDDIDLIFQGYAASVKRLSVRRRTIIKFKIAKLIMEEELAEQEDMLEQSHPGTSSSIKCLSSELPLLLPHDGITLSYSKNVPSENIVE</sequence>
<dbReference type="Gene3D" id="1.10.10.60">
    <property type="entry name" value="Homeodomain-like"/>
    <property type="match status" value="1"/>
</dbReference>
<gene>
    <name evidence="2" type="ORF">ABEB36_012626</name>
</gene>
<evidence type="ECO:0000313" key="2">
    <source>
        <dbReference type="EMBL" id="KAL1492138.1"/>
    </source>
</evidence>
<evidence type="ECO:0000259" key="1">
    <source>
        <dbReference type="PROSITE" id="PS51029"/>
    </source>
</evidence>
<dbReference type="PANTHER" id="PTHR12243:SF67">
    <property type="entry name" value="COREPRESSOR OF PANGOLIN, ISOFORM A-RELATED"/>
    <property type="match status" value="1"/>
</dbReference>
<dbReference type="EMBL" id="JBDJPC010000009">
    <property type="protein sequence ID" value="KAL1492138.1"/>
    <property type="molecule type" value="Genomic_DNA"/>
</dbReference>
<organism evidence="2 3">
    <name type="scientific">Hypothenemus hampei</name>
    <name type="common">Coffee berry borer</name>
    <dbReference type="NCBI Taxonomy" id="57062"/>
    <lineage>
        <taxon>Eukaryota</taxon>
        <taxon>Metazoa</taxon>
        <taxon>Ecdysozoa</taxon>
        <taxon>Arthropoda</taxon>
        <taxon>Hexapoda</taxon>
        <taxon>Insecta</taxon>
        <taxon>Pterygota</taxon>
        <taxon>Neoptera</taxon>
        <taxon>Endopterygota</taxon>
        <taxon>Coleoptera</taxon>
        <taxon>Polyphaga</taxon>
        <taxon>Cucujiformia</taxon>
        <taxon>Curculionidae</taxon>
        <taxon>Scolytinae</taxon>
        <taxon>Hypothenemus</taxon>
    </lineage>
</organism>
<dbReference type="CDD" id="cd00167">
    <property type="entry name" value="SANT"/>
    <property type="match status" value="1"/>
</dbReference>
<keyword evidence="3" id="KW-1185">Reference proteome</keyword>
<dbReference type="Proteomes" id="UP001566132">
    <property type="component" value="Unassembled WGS sequence"/>
</dbReference>
<dbReference type="InterPro" id="IPR006578">
    <property type="entry name" value="MADF-dom"/>
</dbReference>
<dbReference type="InterPro" id="IPR039353">
    <property type="entry name" value="TF_Adf1"/>
</dbReference>
<dbReference type="InterPro" id="IPR001005">
    <property type="entry name" value="SANT/Myb"/>
</dbReference>
<accession>A0ABD1EBW7</accession>
<dbReference type="PROSITE" id="PS51029">
    <property type="entry name" value="MADF"/>
    <property type="match status" value="1"/>
</dbReference>
<dbReference type="SMART" id="SM00595">
    <property type="entry name" value="MADF"/>
    <property type="match status" value="1"/>
</dbReference>